<name>A0A9D1E721_9FIRM</name>
<gene>
    <name evidence="1" type="ORF">IAB94_06650</name>
</gene>
<organism evidence="1 2">
    <name type="scientific">Candidatus Coproplasma avicola</name>
    <dbReference type="NCBI Taxonomy" id="2840744"/>
    <lineage>
        <taxon>Bacteria</taxon>
        <taxon>Bacillati</taxon>
        <taxon>Bacillota</taxon>
        <taxon>Clostridia</taxon>
        <taxon>Eubacteriales</taxon>
        <taxon>Candidatus Coproplasma</taxon>
    </lineage>
</organism>
<comment type="caution">
    <text evidence="1">The sequence shown here is derived from an EMBL/GenBank/DDBJ whole genome shotgun (WGS) entry which is preliminary data.</text>
</comment>
<reference evidence="1" key="2">
    <citation type="journal article" date="2021" name="PeerJ">
        <title>Extensive microbial diversity within the chicken gut microbiome revealed by metagenomics and culture.</title>
        <authorList>
            <person name="Gilroy R."/>
            <person name="Ravi A."/>
            <person name="Getino M."/>
            <person name="Pursley I."/>
            <person name="Horton D.L."/>
            <person name="Alikhan N.F."/>
            <person name="Baker D."/>
            <person name="Gharbi K."/>
            <person name="Hall N."/>
            <person name="Watson M."/>
            <person name="Adriaenssens E.M."/>
            <person name="Foster-Nyarko E."/>
            <person name="Jarju S."/>
            <person name="Secka A."/>
            <person name="Antonio M."/>
            <person name="Oren A."/>
            <person name="Chaudhuri R.R."/>
            <person name="La Ragione R."/>
            <person name="Hildebrand F."/>
            <person name="Pallen M.J."/>
        </authorList>
    </citation>
    <scope>NUCLEOTIDE SEQUENCE</scope>
    <source>
        <strain evidence="1">ChiW16-3235</strain>
    </source>
</reference>
<evidence type="ECO:0000313" key="1">
    <source>
        <dbReference type="EMBL" id="HIR67707.1"/>
    </source>
</evidence>
<dbReference type="AlphaFoldDB" id="A0A9D1E721"/>
<dbReference type="EMBL" id="DVHK01000133">
    <property type="protein sequence ID" value="HIR67707.1"/>
    <property type="molecule type" value="Genomic_DNA"/>
</dbReference>
<protein>
    <submittedName>
        <fullName evidence="1">Uncharacterized protein</fullName>
    </submittedName>
</protein>
<proteinExistence type="predicted"/>
<accession>A0A9D1E721</accession>
<reference evidence="1" key="1">
    <citation type="submission" date="2020-10" db="EMBL/GenBank/DDBJ databases">
        <authorList>
            <person name="Gilroy R."/>
        </authorList>
    </citation>
    <scope>NUCLEOTIDE SEQUENCE</scope>
    <source>
        <strain evidence="1">ChiW16-3235</strain>
    </source>
</reference>
<dbReference type="Proteomes" id="UP000823913">
    <property type="component" value="Unassembled WGS sequence"/>
</dbReference>
<sequence>MKINYAAYINSQKMRVRADREDELELLTPDGQSFTIYGGARPIRDSREILSELDGLCGLNVGERMSFRRPSREGTFTAA</sequence>
<evidence type="ECO:0000313" key="2">
    <source>
        <dbReference type="Proteomes" id="UP000823913"/>
    </source>
</evidence>